<dbReference type="STRING" id="51670.SAMN04488557_3798"/>
<dbReference type="GO" id="GO:0004252">
    <property type="term" value="F:serine-type endopeptidase activity"/>
    <property type="evidence" value="ECO:0007669"/>
    <property type="project" value="InterPro"/>
</dbReference>
<dbReference type="EMBL" id="FPCH01000004">
    <property type="protein sequence ID" value="SFV38692.1"/>
    <property type="molecule type" value="Genomic_DNA"/>
</dbReference>
<evidence type="ECO:0000256" key="3">
    <source>
        <dbReference type="SAM" id="SignalP"/>
    </source>
</evidence>
<dbReference type="PROSITE" id="PS50240">
    <property type="entry name" value="TRYPSIN_DOM"/>
    <property type="match status" value="1"/>
</dbReference>
<accession>A0A1I7NVM4</accession>
<evidence type="ECO:0000313" key="5">
    <source>
        <dbReference type="EMBL" id="SFV38692.1"/>
    </source>
</evidence>
<dbReference type="PANTHER" id="PTHR24260">
    <property type="match status" value="1"/>
</dbReference>
<dbReference type="Pfam" id="PF00089">
    <property type="entry name" value="Trypsin"/>
    <property type="match status" value="1"/>
</dbReference>
<dbReference type="SUPFAM" id="SSF50494">
    <property type="entry name" value="Trypsin-like serine proteases"/>
    <property type="match status" value="1"/>
</dbReference>
<keyword evidence="6" id="KW-1185">Reference proteome</keyword>
<dbReference type="InterPro" id="IPR018114">
    <property type="entry name" value="TRYPSIN_HIS"/>
</dbReference>
<dbReference type="InterPro" id="IPR043504">
    <property type="entry name" value="Peptidase_S1_PA_chymotrypsin"/>
</dbReference>
<feature type="signal peptide" evidence="3">
    <location>
        <begin position="1"/>
        <end position="32"/>
    </location>
</feature>
<sequence length="390" mass="42051">MGCPRIYSERRFSLLRWLAPLLAALAIGTAGSAAQTVADVHGITHCDKTEIVCRRGLVDRLVAFAATRAGGDENMRASCLREGLDQLQSNLNEFTSLDLSQIRCLPQPQDASLQYRNGLQELLEEAKSQISVSSEARITFGVPTTECDFPHTVVITRNLGELCTGTLVDSKTVLTAAHCVCDLRIEANPTAIRVKATHDARDGKPGVGLREIKPSATFSGWNCQNRFSPPDWGRDLALLFLEQDMPPPSVNACARPSPAKIASTGMYLNPVVSVVTIVGFGRDERAQLGRKKWANLPIVSKICGDDISHAKFKCMPGREAVLADPQLLRDTCGGDSGGPVFLKSDANFFITAVTSREVRGGACGPGGIYTLITPAVVKWMKRLGVNASSE</sequence>
<proteinExistence type="predicted"/>
<keyword evidence="2" id="KW-0720">Serine protease</keyword>
<dbReference type="InterPro" id="IPR009003">
    <property type="entry name" value="Peptidase_S1_PA"/>
</dbReference>
<evidence type="ECO:0000259" key="4">
    <source>
        <dbReference type="PROSITE" id="PS50240"/>
    </source>
</evidence>
<dbReference type="OrthoDB" id="267336at2"/>
<name>A0A1I7NVM4_9HYPH</name>
<keyword evidence="2" id="KW-0645">Protease</keyword>
<dbReference type="PROSITE" id="PS00134">
    <property type="entry name" value="TRYPSIN_HIS"/>
    <property type="match status" value="1"/>
</dbReference>
<keyword evidence="1" id="KW-1015">Disulfide bond</keyword>
<reference evidence="6" key="1">
    <citation type="submission" date="2016-10" db="EMBL/GenBank/DDBJ databases">
        <authorList>
            <person name="Varghese N."/>
            <person name="Submissions S."/>
        </authorList>
    </citation>
    <scope>NUCLEOTIDE SEQUENCE [LARGE SCALE GENOMIC DNA]</scope>
    <source>
        <strain evidence="6">DSM 1565</strain>
    </source>
</reference>
<dbReference type="GO" id="GO:0006508">
    <property type="term" value="P:proteolysis"/>
    <property type="evidence" value="ECO:0007669"/>
    <property type="project" value="UniProtKB-KW"/>
</dbReference>
<gene>
    <name evidence="5" type="ORF">SAMN04488557_3798</name>
</gene>
<dbReference type="InterPro" id="IPR051333">
    <property type="entry name" value="CLIP_Serine_Protease"/>
</dbReference>
<feature type="domain" description="Peptidase S1" evidence="4">
    <location>
        <begin position="138"/>
        <end position="385"/>
    </location>
</feature>
<feature type="chain" id="PRO_5011717337" evidence="3">
    <location>
        <begin position="33"/>
        <end position="390"/>
    </location>
</feature>
<evidence type="ECO:0000256" key="1">
    <source>
        <dbReference type="ARBA" id="ARBA00023157"/>
    </source>
</evidence>
<dbReference type="PROSITE" id="PS00135">
    <property type="entry name" value="TRYPSIN_SER"/>
    <property type="match status" value="1"/>
</dbReference>
<keyword evidence="2" id="KW-0378">Hydrolase</keyword>
<dbReference type="PANTHER" id="PTHR24260:SF136">
    <property type="entry name" value="GH08193P-RELATED"/>
    <property type="match status" value="1"/>
</dbReference>
<dbReference type="AlphaFoldDB" id="A0A1I7NVM4"/>
<organism evidence="5 6">
    <name type="scientific">Hyphomicrobium facile</name>
    <dbReference type="NCBI Taxonomy" id="51670"/>
    <lineage>
        <taxon>Bacteria</taxon>
        <taxon>Pseudomonadati</taxon>
        <taxon>Pseudomonadota</taxon>
        <taxon>Alphaproteobacteria</taxon>
        <taxon>Hyphomicrobiales</taxon>
        <taxon>Hyphomicrobiaceae</taxon>
        <taxon>Hyphomicrobium</taxon>
    </lineage>
</organism>
<dbReference type="Gene3D" id="2.40.10.10">
    <property type="entry name" value="Trypsin-like serine proteases"/>
    <property type="match status" value="1"/>
</dbReference>
<evidence type="ECO:0000256" key="2">
    <source>
        <dbReference type="RuleBase" id="RU363034"/>
    </source>
</evidence>
<dbReference type="InterPro" id="IPR001254">
    <property type="entry name" value="Trypsin_dom"/>
</dbReference>
<dbReference type="InterPro" id="IPR001314">
    <property type="entry name" value="Peptidase_S1A"/>
</dbReference>
<protein>
    <submittedName>
        <fullName evidence="5">Trypsin</fullName>
    </submittedName>
</protein>
<dbReference type="InterPro" id="IPR033116">
    <property type="entry name" value="TRYPSIN_SER"/>
</dbReference>
<dbReference type="SMART" id="SM00020">
    <property type="entry name" value="Tryp_SPc"/>
    <property type="match status" value="1"/>
</dbReference>
<evidence type="ECO:0000313" key="6">
    <source>
        <dbReference type="Proteomes" id="UP000199423"/>
    </source>
</evidence>
<dbReference type="Proteomes" id="UP000199423">
    <property type="component" value="Unassembled WGS sequence"/>
</dbReference>
<dbReference type="PRINTS" id="PR00722">
    <property type="entry name" value="CHYMOTRYPSIN"/>
</dbReference>
<dbReference type="RefSeq" id="WP_092869315.1">
    <property type="nucleotide sequence ID" value="NZ_FPCH01000004.1"/>
</dbReference>
<keyword evidence="3" id="KW-0732">Signal</keyword>